<gene>
    <name evidence="9" type="ORF">DLM65_09125</name>
    <name evidence="8" type="ORF">JF886_12555</name>
</gene>
<evidence type="ECO:0000256" key="6">
    <source>
        <dbReference type="ARBA" id="ARBA00024937"/>
    </source>
</evidence>
<proteinExistence type="predicted"/>
<dbReference type="SUPFAM" id="SSF100950">
    <property type="entry name" value="NagB/RpiA/CoA transferase-like"/>
    <property type="match status" value="1"/>
</dbReference>
<comment type="function">
    <text evidence="6">Repressor of the lactose catabolism operon. Galactose-6-phosphate is the inducer.</text>
</comment>
<dbReference type="InterPro" id="IPR001034">
    <property type="entry name" value="DeoR_HTH"/>
</dbReference>
<keyword evidence="5" id="KW-0804">Transcription</keyword>
<reference evidence="9" key="2">
    <citation type="submission" date="2018-05" db="EMBL/GenBank/DDBJ databases">
        <authorList>
            <person name="Ferrari B."/>
        </authorList>
    </citation>
    <scope>NUCLEOTIDE SEQUENCE</scope>
    <source>
        <strain evidence="9">RRmetagenome_bin12</strain>
    </source>
</reference>
<name>A0A2W5Z7R8_9BACT</name>
<evidence type="ECO:0000256" key="1">
    <source>
        <dbReference type="ARBA" id="ARBA00021390"/>
    </source>
</evidence>
<comment type="caution">
    <text evidence="9">The sequence shown here is derived from an EMBL/GenBank/DDBJ whole genome shotgun (WGS) entry which is preliminary data.</text>
</comment>
<dbReference type="PRINTS" id="PR00037">
    <property type="entry name" value="HTHLACR"/>
</dbReference>
<dbReference type="GO" id="GO:0003677">
    <property type="term" value="F:DNA binding"/>
    <property type="evidence" value="ECO:0007669"/>
    <property type="project" value="UniProtKB-KW"/>
</dbReference>
<evidence type="ECO:0000313" key="11">
    <source>
        <dbReference type="Proteomes" id="UP000606991"/>
    </source>
</evidence>
<sequence length="251" mass="26412">MLTVERRQVLLEQLARDGKLVATELAAAFAVSPDTVRRDLQELADAGLLRRVHGGALPPAVGARPYSTREEQAPAAKAAIAQATTRLLRSGQLIILDAGTTTLEVARHLPAELRATIITNSPPIATALAEHPGVDVTVLGGRLEKAARATVGAATLEALHAIRADVLVLGVCSLHPEIGITVGDLEESYVKRAMIANATEVVAVSSGEKLGSASQFVVGPLEELTHLVTDRSRSAAELDRYRSHGVEVVIA</sequence>
<evidence type="ECO:0000256" key="3">
    <source>
        <dbReference type="ARBA" id="ARBA00023015"/>
    </source>
</evidence>
<dbReference type="Gene3D" id="3.40.50.1360">
    <property type="match status" value="1"/>
</dbReference>
<dbReference type="SUPFAM" id="SSF46785">
    <property type="entry name" value="Winged helix' DNA-binding domain"/>
    <property type="match status" value="1"/>
</dbReference>
<dbReference type="Pfam" id="PF08220">
    <property type="entry name" value="HTH_DeoR"/>
    <property type="match status" value="1"/>
</dbReference>
<dbReference type="RefSeq" id="WP_337312982.1">
    <property type="nucleotide sequence ID" value="NZ_JAEKNS010000129.1"/>
</dbReference>
<evidence type="ECO:0000256" key="4">
    <source>
        <dbReference type="ARBA" id="ARBA00023125"/>
    </source>
</evidence>
<dbReference type="Proteomes" id="UP000248724">
    <property type="component" value="Unassembled WGS sequence"/>
</dbReference>
<dbReference type="PANTHER" id="PTHR30363">
    <property type="entry name" value="HTH-TYPE TRANSCRIPTIONAL REGULATOR SRLR-RELATED"/>
    <property type="match status" value="1"/>
</dbReference>
<dbReference type="PROSITE" id="PS00894">
    <property type="entry name" value="HTH_DEOR_1"/>
    <property type="match status" value="1"/>
</dbReference>
<reference evidence="9 10" key="1">
    <citation type="journal article" date="2017" name="Nature">
        <title>Atmospheric trace gases support primary production in Antarctic desert surface soil.</title>
        <authorList>
            <person name="Ji M."/>
            <person name="Greening C."/>
            <person name="Vanwonterghem I."/>
            <person name="Carere C.R."/>
            <person name="Bay S.K."/>
            <person name="Steen J.A."/>
            <person name="Montgomery K."/>
            <person name="Lines T."/>
            <person name="Beardall J."/>
            <person name="van Dorst J."/>
            <person name="Snape I."/>
            <person name="Stott M.B."/>
            <person name="Hugenholtz P."/>
            <person name="Ferrari B.C."/>
        </authorList>
    </citation>
    <scope>NUCLEOTIDE SEQUENCE [LARGE SCALE GENOMIC DNA]</scope>
    <source>
        <strain evidence="9">RRmetagenome_bin12</strain>
    </source>
</reference>
<dbReference type="EMBL" id="QHBU01000174">
    <property type="protein sequence ID" value="PZR80067.1"/>
    <property type="molecule type" value="Genomic_DNA"/>
</dbReference>
<evidence type="ECO:0000313" key="10">
    <source>
        <dbReference type="Proteomes" id="UP000248724"/>
    </source>
</evidence>
<dbReference type="InterPro" id="IPR036390">
    <property type="entry name" value="WH_DNA-bd_sf"/>
</dbReference>
<dbReference type="AlphaFoldDB" id="A0A2W5Z7R8"/>
<dbReference type="Gene3D" id="1.10.10.10">
    <property type="entry name" value="Winged helix-like DNA-binding domain superfamily/Winged helix DNA-binding domain"/>
    <property type="match status" value="1"/>
</dbReference>
<feature type="domain" description="HTH deoR-type" evidence="7">
    <location>
        <begin position="3"/>
        <end position="58"/>
    </location>
</feature>
<dbReference type="InterPro" id="IPR018356">
    <property type="entry name" value="Tscrpt_reg_HTH_DeoR_CS"/>
</dbReference>
<evidence type="ECO:0000256" key="2">
    <source>
        <dbReference type="ARBA" id="ARBA00022491"/>
    </source>
</evidence>
<organism evidence="9 10">
    <name type="scientific">Candidatus Aeolococcus gillhamiae</name>
    <dbReference type="NCBI Taxonomy" id="3127015"/>
    <lineage>
        <taxon>Bacteria</taxon>
        <taxon>Bacillati</taxon>
        <taxon>Candidatus Dormiibacterota</taxon>
        <taxon>Candidatus Dormibacteria</taxon>
        <taxon>Candidatus Aeolococcales</taxon>
        <taxon>Candidatus Aeolococcaceae</taxon>
        <taxon>Candidatus Aeolococcus</taxon>
    </lineage>
</organism>
<dbReference type="InterPro" id="IPR014036">
    <property type="entry name" value="DeoR-like_C"/>
</dbReference>
<keyword evidence="4" id="KW-0238">DNA-binding</keyword>
<dbReference type="PROSITE" id="PS51000">
    <property type="entry name" value="HTH_DEOR_2"/>
    <property type="match status" value="1"/>
</dbReference>
<evidence type="ECO:0000313" key="8">
    <source>
        <dbReference type="EMBL" id="MBJ7595667.1"/>
    </source>
</evidence>
<keyword evidence="3" id="KW-0805">Transcription regulation</keyword>
<dbReference type="EMBL" id="JAEKNS010000129">
    <property type="protein sequence ID" value="MBJ7595667.1"/>
    <property type="molecule type" value="Genomic_DNA"/>
</dbReference>
<evidence type="ECO:0000259" key="7">
    <source>
        <dbReference type="PROSITE" id="PS51000"/>
    </source>
</evidence>
<protein>
    <recommendedName>
        <fullName evidence="1">Lactose phosphotransferase system repressor</fullName>
    </recommendedName>
</protein>
<keyword evidence="2" id="KW-0678">Repressor</keyword>
<accession>A0A934K1P7</accession>
<dbReference type="SMART" id="SM00420">
    <property type="entry name" value="HTH_DEOR"/>
    <property type="match status" value="1"/>
</dbReference>
<reference evidence="8 11" key="3">
    <citation type="submission" date="2020-10" db="EMBL/GenBank/DDBJ databases">
        <title>Ca. Dormibacterota MAGs.</title>
        <authorList>
            <person name="Montgomery K."/>
        </authorList>
    </citation>
    <scope>NUCLEOTIDE SEQUENCE [LARGE SCALE GENOMIC DNA]</scope>
    <source>
        <strain evidence="8">SC8812_S17_18</strain>
    </source>
</reference>
<dbReference type="Proteomes" id="UP000606991">
    <property type="component" value="Unassembled WGS sequence"/>
</dbReference>
<dbReference type="InterPro" id="IPR036388">
    <property type="entry name" value="WH-like_DNA-bd_sf"/>
</dbReference>
<dbReference type="GO" id="GO:0003700">
    <property type="term" value="F:DNA-binding transcription factor activity"/>
    <property type="evidence" value="ECO:0007669"/>
    <property type="project" value="InterPro"/>
</dbReference>
<dbReference type="SMART" id="SM01134">
    <property type="entry name" value="DeoRC"/>
    <property type="match status" value="1"/>
</dbReference>
<accession>A0A2W5Z7R8</accession>
<dbReference type="Pfam" id="PF00455">
    <property type="entry name" value="DeoRC"/>
    <property type="match status" value="1"/>
</dbReference>
<dbReference type="InterPro" id="IPR050313">
    <property type="entry name" value="Carb_Metab_HTH_regulators"/>
</dbReference>
<evidence type="ECO:0000313" key="9">
    <source>
        <dbReference type="EMBL" id="PZR80067.1"/>
    </source>
</evidence>
<evidence type="ECO:0000256" key="5">
    <source>
        <dbReference type="ARBA" id="ARBA00023163"/>
    </source>
</evidence>
<dbReference type="PANTHER" id="PTHR30363:SF4">
    <property type="entry name" value="GLYCEROL-3-PHOSPHATE REGULON REPRESSOR"/>
    <property type="match status" value="1"/>
</dbReference>
<dbReference type="InterPro" id="IPR037171">
    <property type="entry name" value="NagB/RpiA_transferase-like"/>
</dbReference>